<proteinExistence type="predicted"/>
<organism evidence="1 2">
    <name type="scientific">Pseudomonas syringae pv. castaneae</name>
    <dbReference type="NCBI Taxonomy" id="264450"/>
    <lineage>
        <taxon>Bacteria</taxon>
        <taxon>Pseudomonadati</taxon>
        <taxon>Pseudomonadota</taxon>
        <taxon>Gammaproteobacteria</taxon>
        <taxon>Pseudomonadales</taxon>
        <taxon>Pseudomonadaceae</taxon>
        <taxon>Pseudomonas</taxon>
        <taxon>Pseudomonas syringae</taxon>
    </lineage>
</organism>
<reference evidence="1 2" key="1">
    <citation type="submission" date="2015-09" db="EMBL/GenBank/DDBJ databases">
        <title>Genome announcement of multiple Pseudomonas syringae strains.</title>
        <authorList>
            <person name="Thakur S."/>
            <person name="Wang P.W."/>
            <person name="Gong Y."/>
            <person name="Weir B.S."/>
            <person name="Guttman D.S."/>
        </authorList>
    </citation>
    <scope>NUCLEOTIDE SEQUENCE [LARGE SCALE GENOMIC DNA]</scope>
    <source>
        <strain evidence="1 2">ICMP9419</strain>
    </source>
</reference>
<dbReference type="AlphaFoldDB" id="A0A0P9N4I3"/>
<gene>
    <name evidence="1" type="ORF">ALO79_100418</name>
</gene>
<protein>
    <submittedName>
        <fullName evidence="1">Prophage PssSM-03, Orf4</fullName>
    </submittedName>
</protein>
<evidence type="ECO:0000313" key="1">
    <source>
        <dbReference type="EMBL" id="KPW99371.1"/>
    </source>
</evidence>
<dbReference type="PATRIC" id="fig|264450.4.peg.4339"/>
<dbReference type="EMBL" id="LJQD01000059">
    <property type="protein sequence ID" value="KPW99371.1"/>
    <property type="molecule type" value="Genomic_DNA"/>
</dbReference>
<evidence type="ECO:0000313" key="2">
    <source>
        <dbReference type="Proteomes" id="UP000050381"/>
    </source>
</evidence>
<name>A0A0P9N4I3_PSESX</name>
<comment type="caution">
    <text evidence="1">The sequence shown here is derived from an EMBL/GenBank/DDBJ whole genome shotgun (WGS) entry which is preliminary data.</text>
</comment>
<dbReference type="Proteomes" id="UP000050381">
    <property type="component" value="Unassembled WGS sequence"/>
</dbReference>
<accession>A0A0P9N4I3</accession>
<sequence>MCVTEFRKKWPWSTAGMTGTKNGMVLAMQISRNFMTRFQRPRMSFVIEGLSFKPEGTDIFMLFRAKDRRAKTPLTLGILYEATRMKVWNCQTLEEMTFSSMPTYGRTEDIPVKIFEIKTRQPASLYSMGCLRMPSLGTTKGALPDTSRSHAT</sequence>